<feature type="domain" description="Amidohydrolase-related" evidence="1">
    <location>
        <begin position="298"/>
        <end position="420"/>
    </location>
</feature>
<dbReference type="Pfam" id="PF01979">
    <property type="entry name" value="Amidohydro_1"/>
    <property type="match status" value="2"/>
</dbReference>
<dbReference type="InterPro" id="IPR006680">
    <property type="entry name" value="Amidohydro-rel"/>
</dbReference>
<comment type="caution">
    <text evidence="2">The sequence shown here is derived from an EMBL/GenBank/DDBJ whole genome shotgun (WGS) entry which is preliminary data.</text>
</comment>
<dbReference type="InterPro" id="IPR050287">
    <property type="entry name" value="MTA/SAH_deaminase"/>
</dbReference>
<evidence type="ECO:0000259" key="1">
    <source>
        <dbReference type="Pfam" id="PF01979"/>
    </source>
</evidence>
<accession>A0A7D8YPE9</accession>
<evidence type="ECO:0000313" key="3">
    <source>
        <dbReference type="Proteomes" id="UP000481288"/>
    </source>
</evidence>
<dbReference type="Gene3D" id="2.30.40.10">
    <property type="entry name" value="Urease, subunit C, domain 1"/>
    <property type="match status" value="1"/>
</dbReference>
<dbReference type="EMBL" id="QGMG01000131">
    <property type="protein sequence ID" value="TVY56812.1"/>
    <property type="molecule type" value="Genomic_DNA"/>
</dbReference>
<keyword evidence="3" id="KW-1185">Reference proteome</keyword>
<dbReference type="Proteomes" id="UP000481288">
    <property type="component" value="Unassembled WGS sequence"/>
</dbReference>
<dbReference type="PANTHER" id="PTHR43794:SF5">
    <property type="entry name" value="CHLOROHYDROLASE FAMILY PROTEIN"/>
    <property type="match status" value="1"/>
</dbReference>
<sequence>MSSTTFLLQSGIVLLHLPDDHVIAKRMDVLVRGNYIVAIEDNIPQTEEDTTVIDCSDTIISPGFIDTHRHLWQTQLKGRHGDDLLSDYITRGYLAGSFYEASDVQLGELSGALESIDAGTTTIVDQMHVAYSTAYINAALEGLTASGIRVIFCPTPTRRVKQWQPDFFMEEEQVPAWFLDTLQDINKRQKLDDGRISLGFGFDSFELPQEEIEKIFLQVRQDNLHLITSHHFHGQISFDAVSSLSKYMLMGPDILLSHCNGMTSEEKSSILSTGAHISSTPSTELQMGLGEPICFTDEMGKVCSLGVDCHSATSSSLVAEARLALQSTRGQRNQTAIDTKSTLSIKDKTIDAFNLITIKGARAIGLRDKVGSIAVGKYADLIIWDRISPGMLAAAEHDPVAAIMHHSSSRDVKSVMVNGTFRKHNGILLPVDLTGKPHLEWKGVAREVLKSRRRIEERIKNKQSVLQEKR</sequence>
<feature type="domain" description="Amidohydrolase-related" evidence="1">
    <location>
        <begin position="59"/>
        <end position="227"/>
    </location>
</feature>
<protein>
    <submittedName>
        <fullName evidence="2">5-methylthioadenosine/S-adenosylhomocysteine deaminase 2</fullName>
    </submittedName>
</protein>
<dbReference type="InterPro" id="IPR032466">
    <property type="entry name" value="Metal_Hydrolase"/>
</dbReference>
<dbReference type="OrthoDB" id="194468at2759"/>
<dbReference type="SUPFAM" id="SSF51338">
    <property type="entry name" value="Composite domain of metallo-dependent hydrolases"/>
    <property type="match status" value="1"/>
</dbReference>
<reference evidence="2 3" key="1">
    <citation type="submission" date="2018-05" db="EMBL/GenBank/DDBJ databases">
        <title>Whole genome sequencing for identification of molecular markers to develop diagnostic detection tools for the regulated plant pathogen Lachnellula willkommii.</title>
        <authorList>
            <person name="Giroux E."/>
            <person name="Bilodeau G."/>
        </authorList>
    </citation>
    <scope>NUCLEOTIDE SEQUENCE [LARGE SCALE GENOMIC DNA]</scope>
    <source>
        <strain evidence="2 3">CBS 625.97</strain>
    </source>
</reference>
<name>A0A7D8YPE9_9HELO</name>
<evidence type="ECO:0000313" key="2">
    <source>
        <dbReference type="EMBL" id="TVY56812.1"/>
    </source>
</evidence>
<dbReference type="Gene3D" id="3.20.20.140">
    <property type="entry name" value="Metal-dependent hydrolases"/>
    <property type="match status" value="1"/>
</dbReference>
<dbReference type="PANTHER" id="PTHR43794">
    <property type="entry name" value="AMINOHYDROLASE SSNA-RELATED"/>
    <property type="match status" value="1"/>
</dbReference>
<proteinExistence type="predicted"/>
<dbReference type="AlphaFoldDB" id="A0A7D8YPE9"/>
<dbReference type="SUPFAM" id="SSF51556">
    <property type="entry name" value="Metallo-dependent hydrolases"/>
    <property type="match status" value="1"/>
</dbReference>
<organism evidence="2 3">
    <name type="scientific">Lachnellula cervina</name>
    <dbReference type="NCBI Taxonomy" id="1316786"/>
    <lineage>
        <taxon>Eukaryota</taxon>
        <taxon>Fungi</taxon>
        <taxon>Dikarya</taxon>
        <taxon>Ascomycota</taxon>
        <taxon>Pezizomycotina</taxon>
        <taxon>Leotiomycetes</taxon>
        <taxon>Helotiales</taxon>
        <taxon>Lachnaceae</taxon>
        <taxon>Lachnellula</taxon>
    </lineage>
</organism>
<dbReference type="GO" id="GO:0016810">
    <property type="term" value="F:hydrolase activity, acting on carbon-nitrogen (but not peptide) bonds"/>
    <property type="evidence" value="ECO:0007669"/>
    <property type="project" value="InterPro"/>
</dbReference>
<dbReference type="InterPro" id="IPR011059">
    <property type="entry name" value="Metal-dep_hydrolase_composite"/>
</dbReference>
<gene>
    <name evidence="2" type="primary">mtaD2</name>
    <name evidence="2" type="ORF">LCER1_G002488</name>
</gene>